<dbReference type="InterPro" id="IPR007627">
    <property type="entry name" value="RNA_pol_sigma70_r2"/>
</dbReference>
<feature type="transmembrane region" description="Helical" evidence="10">
    <location>
        <begin position="312"/>
        <end position="334"/>
    </location>
</feature>
<keyword evidence="7" id="KW-0731">Sigma factor</keyword>
<keyword evidence="8 10" id="KW-0472">Membrane</keyword>
<keyword evidence="3" id="KW-1003">Cell membrane</keyword>
<comment type="caution">
    <text evidence="14">The sequence shown here is derived from an EMBL/GenBank/DDBJ whole genome shotgun (WGS) entry which is preliminary data.</text>
</comment>
<evidence type="ECO:0000256" key="5">
    <source>
        <dbReference type="ARBA" id="ARBA00022989"/>
    </source>
</evidence>
<feature type="domain" description="RNA polymerase sigma factor 70 region 4 type 2" evidence="13">
    <location>
        <begin position="111"/>
        <end position="157"/>
    </location>
</feature>
<evidence type="ECO:0000313" key="15">
    <source>
        <dbReference type="Proteomes" id="UP001376459"/>
    </source>
</evidence>
<dbReference type="Gene3D" id="1.10.10.10">
    <property type="entry name" value="Winged helix-like DNA-binding domain superfamily/Winged helix DNA-binding domain"/>
    <property type="match status" value="1"/>
</dbReference>
<evidence type="ECO:0000256" key="9">
    <source>
        <dbReference type="ARBA" id="ARBA00023163"/>
    </source>
</evidence>
<dbReference type="InterPro" id="IPR013249">
    <property type="entry name" value="RNA_pol_sigma70_r4_t2"/>
</dbReference>
<feature type="domain" description="RDD" evidence="12">
    <location>
        <begin position="250"/>
        <end position="400"/>
    </location>
</feature>
<evidence type="ECO:0000256" key="10">
    <source>
        <dbReference type="SAM" id="Phobius"/>
    </source>
</evidence>
<dbReference type="Pfam" id="PF04542">
    <property type="entry name" value="Sigma70_r2"/>
    <property type="match status" value="1"/>
</dbReference>
<dbReference type="PANTHER" id="PTHR36115:SF4">
    <property type="entry name" value="MEMBRANE PROTEIN"/>
    <property type="match status" value="1"/>
</dbReference>
<evidence type="ECO:0000259" key="11">
    <source>
        <dbReference type="Pfam" id="PF04542"/>
    </source>
</evidence>
<proteinExistence type="inferred from homology"/>
<protein>
    <submittedName>
        <fullName evidence="14">RDD family protein</fullName>
    </submittedName>
</protein>
<dbReference type="InterPro" id="IPR010432">
    <property type="entry name" value="RDD"/>
</dbReference>
<evidence type="ECO:0000256" key="3">
    <source>
        <dbReference type="ARBA" id="ARBA00022475"/>
    </source>
</evidence>
<keyword evidence="9" id="KW-0804">Transcription</keyword>
<dbReference type="PANTHER" id="PTHR36115">
    <property type="entry name" value="PROLINE-RICH ANTIGEN HOMOLOG-RELATED"/>
    <property type="match status" value="1"/>
</dbReference>
<feature type="domain" description="RNA polymerase sigma-70 region 2" evidence="11">
    <location>
        <begin position="15"/>
        <end position="84"/>
    </location>
</feature>
<dbReference type="SUPFAM" id="SSF88659">
    <property type="entry name" value="Sigma3 and sigma4 domains of RNA polymerase sigma factors"/>
    <property type="match status" value="1"/>
</dbReference>
<evidence type="ECO:0000256" key="1">
    <source>
        <dbReference type="ARBA" id="ARBA00004651"/>
    </source>
</evidence>
<dbReference type="EMBL" id="JBBKAK010000001">
    <property type="protein sequence ID" value="MEJ8672731.1"/>
    <property type="molecule type" value="Genomic_DNA"/>
</dbReference>
<dbReference type="InterPro" id="IPR051791">
    <property type="entry name" value="Pra-immunoreactive"/>
</dbReference>
<dbReference type="InterPro" id="IPR013324">
    <property type="entry name" value="RNA_pol_sigma_r3/r4-like"/>
</dbReference>
<evidence type="ECO:0000313" key="14">
    <source>
        <dbReference type="EMBL" id="MEJ8672731.1"/>
    </source>
</evidence>
<evidence type="ECO:0000256" key="8">
    <source>
        <dbReference type="ARBA" id="ARBA00023136"/>
    </source>
</evidence>
<dbReference type="Proteomes" id="UP001376459">
    <property type="component" value="Unassembled WGS sequence"/>
</dbReference>
<evidence type="ECO:0000259" key="12">
    <source>
        <dbReference type="Pfam" id="PF06271"/>
    </source>
</evidence>
<dbReference type="Gene3D" id="1.10.1740.10">
    <property type="match status" value="1"/>
</dbReference>
<feature type="transmembrane region" description="Helical" evidence="10">
    <location>
        <begin position="365"/>
        <end position="386"/>
    </location>
</feature>
<dbReference type="SUPFAM" id="SSF88946">
    <property type="entry name" value="Sigma2 domain of RNA polymerase sigma factors"/>
    <property type="match status" value="1"/>
</dbReference>
<reference evidence="14 15" key="1">
    <citation type="submission" date="2024-03" db="EMBL/GenBank/DDBJ databases">
        <title>Novel Streptomyces species of biotechnological and ecological value are a feature of Machair soil.</title>
        <authorList>
            <person name="Prole J.R."/>
            <person name="Goodfellow M."/>
            <person name="Allenby N."/>
            <person name="Ward A.C."/>
        </authorList>
    </citation>
    <scope>NUCLEOTIDE SEQUENCE [LARGE SCALE GENOMIC DNA]</scope>
    <source>
        <strain evidence="14 15">MS1.AVA.1</strain>
    </source>
</reference>
<evidence type="ECO:0000256" key="4">
    <source>
        <dbReference type="ARBA" id="ARBA00022692"/>
    </source>
</evidence>
<comment type="subcellular location">
    <subcellularLocation>
        <location evidence="1">Cell membrane</location>
        <topology evidence="1">Multi-pass membrane protein</topology>
    </subcellularLocation>
</comment>
<evidence type="ECO:0000259" key="13">
    <source>
        <dbReference type="Pfam" id="PF08281"/>
    </source>
</evidence>
<keyword evidence="5 10" id="KW-1133">Transmembrane helix</keyword>
<feature type="transmembrane region" description="Helical" evidence="10">
    <location>
        <begin position="163"/>
        <end position="184"/>
    </location>
</feature>
<keyword evidence="6" id="KW-0805">Transcription regulation</keyword>
<dbReference type="InterPro" id="IPR036388">
    <property type="entry name" value="WH-like_DNA-bd_sf"/>
</dbReference>
<organism evidence="14 15">
    <name type="scientific">Streptomyces machairae</name>
    <dbReference type="NCBI Taxonomy" id="3134109"/>
    <lineage>
        <taxon>Bacteria</taxon>
        <taxon>Bacillati</taxon>
        <taxon>Actinomycetota</taxon>
        <taxon>Actinomycetes</taxon>
        <taxon>Kitasatosporales</taxon>
        <taxon>Streptomycetaceae</taxon>
        <taxon>Streptomyces</taxon>
    </lineage>
</organism>
<name>A0ABU8UWL3_9ACTN</name>
<evidence type="ECO:0000256" key="7">
    <source>
        <dbReference type="ARBA" id="ARBA00023082"/>
    </source>
</evidence>
<evidence type="ECO:0000256" key="2">
    <source>
        <dbReference type="ARBA" id="ARBA00010641"/>
    </source>
</evidence>
<dbReference type="InterPro" id="IPR013325">
    <property type="entry name" value="RNA_pol_sigma_r2"/>
</dbReference>
<feature type="transmembrane region" description="Helical" evidence="10">
    <location>
        <begin position="204"/>
        <end position="224"/>
    </location>
</feature>
<dbReference type="Pfam" id="PF06271">
    <property type="entry name" value="RDD"/>
    <property type="match status" value="1"/>
</dbReference>
<gene>
    <name evidence="14" type="ORF">WKI71_43490</name>
</gene>
<keyword evidence="15" id="KW-1185">Reference proteome</keyword>
<evidence type="ECO:0000256" key="6">
    <source>
        <dbReference type="ARBA" id="ARBA00023015"/>
    </source>
</evidence>
<accession>A0ABU8UWL3</accession>
<dbReference type="Pfam" id="PF08281">
    <property type="entry name" value="Sigma70_r4_2"/>
    <property type="match status" value="1"/>
</dbReference>
<comment type="similarity">
    <text evidence="2">Belongs to the sigma-70 factor family. ECF subfamily.</text>
</comment>
<sequence length="417" mass="44654">MADVPAESHISLDGLYMRQRGALVGYARRKLREADVPESVVGAEDVVQSAFAKAYRDPARIQQPRAYVYELIRNEVLAYARRRSCTDGKALVISCLEEVDPTAAVEERCDVQRALGDLPAQQRTAVYMVKALGYRQDEAAALMGKRPGTVATHVARATITLRAVLAPMPVVVCVMVFGVSAESIRRYSAASQAGRRVADVVPGLIPIVLWAVLALLLLGATAVLSRVLPTAQRGSGPSEAGLGAGLAIPAALPRRVFARLIDYLAAGVVLAPIAVSQGTAAYQHLQGKIATARQSGVTVTVWLIDETTAAQLGVFASSLLLTGLFLEALPTALWGRTLGKKLLGLRVLDVESQTKPAPAPAVQRALTQLTLNILTVGVVGLLWCLVDRPWRQCWHDKAAKTFVADGKEFRPAPRSFG</sequence>
<keyword evidence="4 10" id="KW-0812">Transmembrane</keyword>